<dbReference type="GO" id="GO:0043856">
    <property type="term" value="F:anti-sigma factor antagonist activity"/>
    <property type="evidence" value="ECO:0007669"/>
    <property type="project" value="InterPro"/>
</dbReference>
<evidence type="ECO:0000256" key="1">
    <source>
        <dbReference type="ARBA" id="ARBA00009013"/>
    </source>
</evidence>
<dbReference type="NCBIfam" id="TIGR00377">
    <property type="entry name" value="ant_ant_sig"/>
    <property type="match status" value="1"/>
</dbReference>
<dbReference type="InterPro" id="IPR036513">
    <property type="entry name" value="STAS_dom_sf"/>
</dbReference>
<protein>
    <recommendedName>
        <fullName evidence="2">Anti-sigma factor antagonist</fullName>
    </recommendedName>
</protein>
<dbReference type="EMBL" id="CP001087">
    <property type="protein sequence ID" value="ACN17179.1"/>
    <property type="molecule type" value="Genomic_DNA"/>
</dbReference>
<comment type="similarity">
    <text evidence="1 2">Belongs to the anti-sigma-factor antagonist family.</text>
</comment>
<dbReference type="SUPFAM" id="SSF52091">
    <property type="entry name" value="SpoIIaa-like"/>
    <property type="match status" value="1"/>
</dbReference>
<keyword evidence="5" id="KW-1185">Reference proteome</keyword>
<dbReference type="RefSeq" id="WP_015905912.1">
    <property type="nucleotide sequence ID" value="NC_012108.1"/>
</dbReference>
<dbReference type="HOGENOM" id="CLU_115403_9_2_7"/>
<dbReference type="PANTHER" id="PTHR33495:SF14">
    <property type="entry name" value="ANTI-SIGMA FACTOR ANTAGONIST"/>
    <property type="match status" value="1"/>
</dbReference>
<gene>
    <name evidence="4" type="primary">rsbV</name>
    <name evidence="4" type="ordered locus">HRM2_41220</name>
</gene>
<reference evidence="4 5" key="1">
    <citation type="journal article" date="2009" name="Environ. Microbiol.">
        <title>Genome sequence of Desulfobacterium autotrophicum HRM2, a marine sulfate reducer oxidizing organic carbon completely to carbon dioxide.</title>
        <authorList>
            <person name="Strittmatter A.W."/>
            <person name="Liesegang H."/>
            <person name="Rabus R."/>
            <person name="Decker I."/>
            <person name="Amann J."/>
            <person name="Andres S."/>
            <person name="Henne A."/>
            <person name="Fricke W.F."/>
            <person name="Martinez-Arias R."/>
            <person name="Bartels D."/>
            <person name="Goesmann A."/>
            <person name="Krause L."/>
            <person name="Puehler A."/>
            <person name="Klenk H.P."/>
            <person name="Richter M."/>
            <person name="Schuler M."/>
            <person name="Gloeckner F.O."/>
            <person name="Meyerdierks A."/>
            <person name="Gottschalk G."/>
            <person name="Amann R."/>
        </authorList>
    </citation>
    <scope>NUCLEOTIDE SEQUENCE [LARGE SCALE GENOMIC DNA]</scope>
    <source>
        <strain evidence="5">ATCC 43914 / DSM 3382 / HRM2</strain>
    </source>
</reference>
<proteinExistence type="inferred from homology"/>
<dbReference type="Gene3D" id="3.30.750.24">
    <property type="entry name" value="STAS domain"/>
    <property type="match status" value="1"/>
</dbReference>
<name>C0QCG2_DESAH</name>
<organism evidence="4 5">
    <name type="scientific">Desulforapulum autotrophicum (strain ATCC 43914 / DSM 3382 / VKM B-1955 / HRM2)</name>
    <name type="common">Desulfobacterium autotrophicum</name>
    <dbReference type="NCBI Taxonomy" id="177437"/>
    <lineage>
        <taxon>Bacteria</taxon>
        <taxon>Pseudomonadati</taxon>
        <taxon>Thermodesulfobacteriota</taxon>
        <taxon>Desulfobacteria</taxon>
        <taxon>Desulfobacterales</taxon>
        <taxon>Desulfobacteraceae</taxon>
        <taxon>Desulforapulum</taxon>
    </lineage>
</organism>
<dbReference type="STRING" id="177437.HRM2_41220"/>
<dbReference type="CDD" id="cd07043">
    <property type="entry name" value="STAS_anti-anti-sigma_factors"/>
    <property type="match status" value="1"/>
</dbReference>
<dbReference type="InterPro" id="IPR002645">
    <property type="entry name" value="STAS_dom"/>
</dbReference>
<dbReference type="InterPro" id="IPR003658">
    <property type="entry name" value="Anti-sigma_ant"/>
</dbReference>
<dbReference type="OrthoDB" id="280847at2"/>
<dbReference type="Proteomes" id="UP000000442">
    <property type="component" value="Chromosome"/>
</dbReference>
<evidence type="ECO:0000313" key="4">
    <source>
        <dbReference type="EMBL" id="ACN17179.1"/>
    </source>
</evidence>
<dbReference type="Pfam" id="PF01740">
    <property type="entry name" value="STAS"/>
    <property type="match status" value="1"/>
</dbReference>
<dbReference type="PROSITE" id="PS50801">
    <property type="entry name" value="STAS"/>
    <property type="match status" value="1"/>
</dbReference>
<dbReference type="PANTHER" id="PTHR33495">
    <property type="entry name" value="ANTI-SIGMA FACTOR ANTAGONIST TM_1081-RELATED-RELATED"/>
    <property type="match status" value="1"/>
</dbReference>
<evidence type="ECO:0000313" key="5">
    <source>
        <dbReference type="Proteomes" id="UP000000442"/>
    </source>
</evidence>
<accession>C0QCG2</accession>
<dbReference type="eggNOG" id="COG1366">
    <property type="taxonomic scope" value="Bacteria"/>
</dbReference>
<evidence type="ECO:0000256" key="2">
    <source>
        <dbReference type="RuleBase" id="RU003749"/>
    </source>
</evidence>
<dbReference type="AlphaFoldDB" id="C0QCG2"/>
<evidence type="ECO:0000259" key="3">
    <source>
        <dbReference type="PROSITE" id="PS50801"/>
    </source>
</evidence>
<feature type="domain" description="STAS" evidence="3">
    <location>
        <begin position="1"/>
        <end position="110"/>
    </location>
</feature>
<sequence length="113" mass="12998">MEIIQERQDQIEVFKVKGRLDSNTSPLLEEQLNLCLDKGSTRMVIDFEGLEYISSAGIRVILKTMKKLEHTQGKLVLCTLQDYVQEVFEIAGFDTYLTLEPTREKAIASWEKT</sequence>
<dbReference type="KEGG" id="dat:HRM2_41220"/>